<comment type="caution">
    <text evidence="5">The sequence shown here is derived from an EMBL/GenBank/DDBJ whole genome shotgun (WGS) entry which is preliminary data.</text>
</comment>
<dbReference type="InterPro" id="IPR003578">
    <property type="entry name" value="Small_GTPase_Rho"/>
</dbReference>
<dbReference type="NCBIfam" id="TIGR00231">
    <property type="entry name" value="small_GTP"/>
    <property type="match status" value="1"/>
</dbReference>
<dbReference type="InterPro" id="IPR001806">
    <property type="entry name" value="Small_GTPase"/>
</dbReference>
<dbReference type="GO" id="GO:0005525">
    <property type="term" value="F:GTP binding"/>
    <property type="evidence" value="ECO:0007669"/>
    <property type="project" value="UniProtKB-KW"/>
</dbReference>
<dbReference type="InterPro" id="IPR005225">
    <property type="entry name" value="Small_GTP-bd"/>
</dbReference>
<feature type="region of interest" description="Disordered" evidence="4">
    <location>
        <begin position="330"/>
        <end position="354"/>
    </location>
</feature>
<keyword evidence="2" id="KW-0547">Nucleotide-binding</keyword>
<keyword evidence="3" id="KW-0342">GTP-binding</keyword>
<reference evidence="5 6" key="1">
    <citation type="submission" date="2017-06" db="EMBL/GenBank/DDBJ databases">
        <title>Cmopartive genomic analysis of Ambrosia Fusariam Clade fungi.</title>
        <authorList>
            <person name="Stajich J.E."/>
            <person name="Carrillo J."/>
            <person name="Kijimoto T."/>
            <person name="Eskalen A."/>
            <person name="O'Donnell K."/>
            <person name="Kasson M."/>
        </authorList>
    </citation>
    <scope>NUCLEOTIDE SEQUENCE [LARGE SCALE GENOMIC DNA]</scope>
    <source>
        <strain evidence="5 6">NRRL 20438</strain>
    </source>
</reference>
<proteinExistence type="predicted"/>
<name>A0A428SYC5_9HYPO</name>
<dbReference type="SUPFAM" id="SSF52540">
    <property type="entry name" value="P-loop containing nucleoside triphosphate hydrolases"/>
    <property type="match status" value="1"/>
</dbReference>
<dbReference type="PRINTS" id="PR00449">
    <property type="entry name" value="RASTRNSFRMNG"/>
</dbReference>
<dbReference type="SMART" id="SM00174">
    <property type="entry name" value="RHO"/>
    <property type="match status" value="1"/>
</dbReference>
<dbReference type="PROSITE" id="PS51420">
    <property type="entry name" value="RHO"/>
    <property type="match status" value="1"/>
</dbReference>
<dbReference type="Proteomes" id="UP000288429">
    <property type="component" value="Unassembled WGS sequence"/>
</dbReference>
<accession>A0A428SYC5</accession>
<evidence type="ECO:0000256" key="2">
    <source>
        <dbReference type="ARBA" id="ARBA00022741"/>
    </source>
</evidence>
<dbReference type="EMBL" id="NIZV01000312">
    <property type="protein sequence ID" value="RSL94801.1"/>
    <property type="molecule type" value="Genomic_DNA"/>
</dbReference>
<dbReference type="AlphaFoldDB" id="A0A428SYC5"/>
<keyword evidence="1" id="KW-0488">Methylation</keyword>
<keyword evidence="6" id="KW-1185">Reference proteome</keyword>
<dbReference type="Gene3D" id="3.40.50.300">
    <property type="entry name" value="P-loop containing nucleotide triphosphate hydrolases"/>
    <property type="match status" value="1"/>
</dbReference>
<dbReference type="Pfam" id="PF00071">
    <property type="entry name" value="Ras"/>
    <property type="match status" value="1"/>
</dbReference>
<protein>
    <recommendedName>
        <fullName evidence="7">Fungal N-terminal domain-containing protein</fullName>
    </recommendedName>
</protein>
<evidence type="ECO:0000256" key="4">
    <source>
        <dbReference type="SAM" id="MobiDB-lite"/>
    </source>
</evidence>
<dbReference type="GO" id="GO:0003924">
    <property type="term" value="F:GTPase activity"/>
    <property type="evidence" value="ECO:0007669"/>
    <property type="project" value="InterPro"/>
</dbReference>
<evidence type="ECO:0000313" key="5">
    <source>
        <dbReference type="EMBL" id="RSL94801.1"/>
    </source>
</evidence>
<dbReference type="PANTHER" id="PTHR24072">
    <property type="entry name" value="RHO FAMILY GTPASE"/>
    <property type="match status" value="1"/>
</dbReference>
<evidence type="ECO:0008006" key="7">
    <source>
        <dbReference type="Google" id="ProtNLM"/>
    </source>
</evidence>
<evidence type="ECO:0000256" key="3">
    <source>
        <dbReference type="ARBA" id="ARBA00023134"/>
    </source>
</evidence>
<evidence type="ECO:0000256" key="1">
    <source>
        <dbReference type="ARBA" id="ARBA00022481"/>
    </source>
</evidence>
<gene>
    <name evidence="5" type="ORF">CDV31_014165</name>
</gene>
<dbReference type="InterPro" id="IPR027417">
    <property type="entry name" value="P-loop_NTPase"/>
</dbReference>
<dbReference type="PROSITE" id="PS51419">
    <property type="entry name" value="RAB"/>
    <property type="match status" value="1"/>
</dbReference>
<sequence length="571" mass="62919">MADPLSIAASVVGLVAAAGKVYAVLSNFVSTAADAPSSAASVLMTVEQMKMALSSVQSLIDSIESLDPSRKALIQLDHLSIVITHSVLTISELESLVCPKDGLMHRLRWAWSEKKVMGLLPRLESQKSSLSLMVAVLQSKSELEARTSHSTLLSKVDEVLQQNEALAHRLQRLEGNLMSDSRSVKFFDDASSIISKRLSFLSVRSLDSSSSSTFSESQKRQSITITSPSIVARNDFELALERSRVYNRTQLNESDISFTSSTAPTHAWSMLSGLSLNDISIVSAFRLPITLDDIDLLAPGSTFSILLTEQLTTTTTNSTTVEAVVPRREDAQTPAQTPIQARPRPTRRPTGERNMGSTRLVVSALRNYHTKRAIKIVVVGDDNAMKNTILQTYAYPRGATSREYTPKTFENFVVEVKVNSHLTRLALYDTTGQEKYTRLRVLSYQSTSIFLVLSRKTTSGEELEEVEYKWIPEIIQHCPGTPYLIVGTYKNKPGVEALPDNSVEGGRVAERAGAIGYTECDVEDPTSVSTIFGQAITKALGLDKTPGRLRDSLLRRRSLKPLIETEQFDEK</sequence>
<organism evidence="5 6">
    <name type="scientific">Fusarium ambrosium</name>
    <dbReference type="NCBI Taxonomy" id="131363"/>
    <lineage>
        <taxon>Eukaryota</taxon>
        <taxon>Fungi</taxon>
        <taxon>Dikarya</taxon>
        <taxon>Ascomycota</taxon>
        <taxon>Pezizomycotina</taxon>
        <taxon>Sordariomycetes</taxon>
        <taxon>Hypocreomycetidae</taxon>
        <taxon>Hypocreales</taxon>
        <taxon>Nectriaceae</taxon>
        <taxon>Fusarium</taxon>
        <taxon>Fusarium solani species complex</taxon>
    </lineage>
</organism>
<evidence type="ECO:0000313" key="6">
    <source>
        <dbReference type="Proteomes" id="UP000288429"/>
    </source>
</evidence>
<dbReference type="GO" id="GO:0007264">
    <property type="term" value="P:small GTPase-mediated signal transduction"/>
    <property type="evidence" value="ECO:0007669"/>
    <property type="project" value="InterPro"/>
</dbReference>